<dbReference type="Proteomes" id="UP000465866">
    <property type="component" value="Chromosome"/>
</dbReference>
<dbReference type="KEGG" id="mcoo:MCOO_13050"/>
<dbReference type="GO" id="GO:0003723">
    <property type="term" value="F:RNA binding"/>
    <property type="evidence" value="ECO:0007669"/>
    <property type="project" value="InterPro"/>
</dbReference>
<dbReference type="InterPro" id="IPR005561">
    <property type="entry name" value="ANTAR"/>
</dbReference>
<reference evidence="2 3" key="1">
    <citation type="journal article" date="2019" name="Emerg. Microbes Infect.">
        <title>Comprehensive subspecies identification of 175 nontuberculous mycobacteria species based on 7547 genomic profiles.</title>
        <authorList>
            <person name="Matsumoto Y."/>
            <person name="Kinjo T."/>
            <person name="Motooka D."/>
            <person name="Nabeya D."/>
            <person name="Jung N."/>
            <person name="Uechi K."/>
            <person name="Horii T."/>
            <person name="Iida T."/>
            <person name="Fujita J."/>
            <person name="Nakamura S."/>
        </authorList>
    </citation>
    <scope>NUCLEOTIDE SEQUENCE [LARGE SCALE GENOMIC DNA]</scope>
    <source>
        <strain evidence="2 3">JCM 12404</strain>
    </source>
</reference>
<dbReference type="AlphaFoldDB" id="A0A7I7KT68"/>
<dbReference type="PIRSF" id="PIRSF010636">
    <property type="entry name" value="ANTAR_solo"/>
    <property type="match status" value="1"/>
</dbReference>
<name>A0A7I7KT68_9MYCO</name>
<dbReference type="InterPro" id="IPR036388">
    <property type="entry name" value="WH-like_DNA-bd_sf"/>
</dbReference>
<dbReference type="PROSITE" id="PS50921">
    <property type="entry name" value="ANTAR"/>
    <property type="match status" value="1"/>
</dbReference>
<dbReference type="RefSeq" id="WP_232064902.1">
    <property type="nucleotide sequence ID" value="NZ_AP022569.1"/>
</dbReference>
<accession>A0A7I7KT68</accession>
<proteinExistence type="predicted"/>
<dbReference type="InterPro" id="IPR024189">
    <property type="entry name" value="ANTAR_transcrpt_antiterm_reg"/>
</dbReference>
<dbReference type="Pfam" id="PF03861">
    <property type="entry name" value="ANTAR"/>
    <property type="match status" value="1"/>
</dbReference>
<dbReference type="EMBL" id="AP022569">
    <property type="protein sequence ID" value="BBX45290.1"/>
    <property type="molecule type" value="Genomic_DNA"/>
</dbReference>
<gene>
    <name evidence="2" type="ORF">MCOO_13050</name>
</gene>
<evidence type="ECO:0000313" key="3">
    <source>
        <dbReference type="Proteomes" id="UP000465866"/>
    </source>
</evidence>
<evidence type="ECO:0000313" key="2">
    <source>
        <dbReference type="EMBL" id="BBX45290.1"/>
    </source>
</evidence>
<keyword evidence="3" id="KW-1185">Reference proteome</keyword>
<dbReference type="SMART" id="SM01012">
    <property type="entry name" value="ANTAR"/>
    <property type="match status" value="1"/>
</dbReference>
<feature type="domain" description="ANTAR" evidence="1">
    <location>
        <begin position="1"/>
        <end position="52"/>
    </location>
</feature>
<evidence type="ECO:0000259" key="1">
    <source>
        <dbReference type="PROSITE" id="PS50921"/>
    </source>
</evidence>
<organism evidence="2 3">
    <name type="scientific">Mycobacterium cookii</name>
    <dbReference type="NCBI Taxonomy" id="1775"/>
    <lineage>
        <taxon>Bacteria</taxon>
        <taxon>Bacillati</taxon>
        <taxon>Actinomycetota</taxon>
        <taxon>Actinomycetes</taxon>
        <taxon>Mycobacteriales</taxon>
        <taxon>Mycobacteriaceae</taxon>
        <taxon>Mycobacterium</taxon>
    </lineage>
</organism>
<sequence>MTTEVHGGRILDTAKGILIGLRRCSSEAAFHELISAAQRHRMPVFAMAWALVHLADGGEECVHTSSDAQSAARHEWGQLFATPALAV</sequence>
<protein>
    <submittedName>
        <fullName evidence="2">ANTAR domain-containing protein</fullName>
    </submittedName>
</protein>
<dbReference type="Gene3D" id="1.10.10.10">
    <property type="entry name" value="Winged helix-like DNA-binding domain superfamily/Winged helix DNA-binding domain"/>
    <property type="match status" value="1"/>
</dbReference>